<feature type="transmembrane region" description="Helical" evidence="1">
    <location>
        <begin position="57"/>
        <end position="78"/>
    </location>
</feature>
<accession>A0A6N6W048</accession>
<keyword evidence="3" id="KW-1185">Reference proteome</keyword>
<reference evidence="2 3" key="1">
    <citation type="submission" date="2019-10" db="EMBL/GenBank/DDBJ databases">
        <title>New species of Slilvanegrellaceae.</title>
        <authorList>
            <person name="Pitt A."/>
            <person name="Hahn M.W."/>
        </authorList>
    </citation>
    <scope>NUCLEOTIDE SEQUENCE [LARGE SCALE GENOMIC DNA]</scope>
    <source>
        <strain evidence="2 3">SP-Ram-0.45-NSY-1</strain>
    </source>
</reference>
<evidence type="ECO:0000256" key="1">
    <source>
        <dbReference type="SAM" id="Phobius"/>
    </source>
</evidence>
<feature type="transmembrane region" description="Helical" evidence="1">
    <location>
        <begin position="223"/>
        <end position="242"/>
    </location>
</feature>
<gene>
    <name evidence="2" type="ORF">GCL60_03820</name>
</gene>
<dbReference type="EMBL" id="WFLM01000001">
    <property type="protein sequence ID" value="KAB8041076.1"/>
    <property type="molecule type" value="Genomic_DNA"/>
</dbReference>
<name>A0A6N6W048_9BACT</name>
<feature type="transmembrane region" description="Helical" evidence="1">
    <location>
        <begin position="195"/>
        <end position="217"/>
    </location>
</feature>
<feature type="transmembrane region" description="Helical" evidence="1">
    <location>
        <begin position="155"/>
        <end position="174"/>
    </location>
</feature>
<comment type="caution">
    <text evidence="2">The sequence shown here is derived from an EMBL/GenBank/DDBJ whole genome shotgun (WGS) entry which is preliminary data.</text>
</comment>
<dbReference type="RefSeq" id="WP_153418599.1">
    <property type="nucleotide sequence ID" value="NZ_WFLM01000001.1"/>
</dbReference>
<keyword evidence="1" id="KW-1133">Transmembrane helix</keyword>
<feature type="transmembrane region" description="Helical" evidence="1">
    <location>
        <begin position="313"/>
        <end position="333"/>
    </location>
</feature>
<feature type="transmembrane region" description="Helical" evidence="1">
    <location>
        <begin position="133"/>
        <end position="149"/>
    </location>
</feature>
<keyword evidence="1" id="KW-0812">Transmembrane</keyword>
<organism evidence="2 3">
    <name type="scientific">Silvanigrella paludirubra</name>
    <dbReference type="NCBI Taxonomy" id="2499159"/>
    <lineage>
        <taxon>Bacteria</taxon>
        <taxon>Pseudomonadati</taxon>
        <taxon>Bdellovibrionota</taxon>
        <taxon>Oligoflexia</taxon>
        <taxon>Silvanigrellales</taxon>
        <taxon>Silvanigrellaceae</taxon>
        <taxon>Silvanigrella</taxon>
    </lineage>
</organism>
<sequence>MSFYGAYLFNYFHWRTLIFPYKINVINKFFYILRLGADKTPFVTLAIVFTEKLNISLLYASLITVFAGILRLASTYDWRTSIPRIKKWRFELGLLQGEPISIQFKAQDANKKLLNNLAHPNQNNKFEISKTDFRCYIALALLFMSVPIYQNGNYLIRLDIIAFSLITWCTIDALMWNFQFNHRSMSKIENFQENIFGFFIYFWPRIIVVILMILLFFSSHFLIIYEFSRYHVAGFIFFIMFLNKSLRIWNEALIAKLNLQKEYYPASYHRDHLFKFENARIWRDIGALRSEAVNPLVRLVMFRTMFELSERSLFIGIITHLDLILATFFYAMLITK</sequence>
<evidence type="ECO:0000313" key="3">
    <source>
        <dbReference type="Proteomes" id="UP000437748"/>
    </source>
</evidence>
<protein>
    <submittedName>
        <fullName evidence="2">Uncharacterized protein</fullName>
    </submittedName>
</protein>
<dbReference type="AlphaFoldDB" id="A0A6N6W048"/>
<evidence type="ECO:0000313" key="2">
    <source>
        <dbReference type="EMBL" id="KAB8041076.1"/>
    </source>
</evidence>
<dbReference type="OrthoDB" id="5291209at2"/>
<proteinExistence type="predicted"/>
<keyword evidence="1" id="KW-0472">Membrane</keyword>
<dbReference type="Proteomes" id="UP000437748">
    <property type="component" value="Unassembled WGS sequence"/>
</dbReference>